<dbReference type="FunFam" id="3.40.50.300:FF:000018">
    <property type="entry name" value="Cell division control 48"/>
    <property type="match status" value="1"/>
</dbReference>
<dbReference type="InterPro" id="IPR003593">
    <property type="entry name" value="AAA+_ATPase"/>
</dbReference>
<protein>
    <submittedName>
        <fullName evidence="6">AAA family ATPase</fullName>
    </submittedName>
</protein>
<accession>A0A6L9W1V7</accession>
<feature type="domain" description="AAA+ ATPase" evidence="5">
    <location>
        <begin position="234"/>
        <end position="370"/>
    </location>
</feature>
<dbReference type="GO" id="GO:0005524">
    <property type="term" value="F:ATP binding"/>
    <property type="evidence" value="ECO:0007669"/>
    <property type="project" value="UniProtKB-KW"/>
</dbReference>
<dbReference type="PROSITE" id="PS00674">
    <property type="entry name" value="AAA"/>
    <property type="match status" value="2"/>
</dbReference>
<dbReference type="GO" id="GO:0016887">
    <property type="term" value="F:ATP hydrolysis activity"/>
    <property type="evidence" value="ECO:0007669"/>
    <property type="project" value="InterPro"/>
</dbReference>
<dbReference type="RefSeq" id="WP_163204528.1">
    <property type="nucleotide sequence ID" value="NZ_JAAGWG010000011.1"/>
</dbReference>
<dbReference type="FunFam" id="3.40.50.300:FF:000012">
    <property type="entry name" value="Transitional endoplasmic reticulum ATPase"/>
    <property type="match status" value="1"/>
</dbReference>
<comment type="caution">
    <text evidence="6">The sequence shown here is derived from an EMBL/GenBank/DDBJ whole genome shotgun (WGS) entry which is preliminary data.</text>
</comment>
<dbReference type="Pfam" id="PF00004">
    <property type="entry name" value="AAA"/>
    <property type="match status" value="2"/>
</dbReference>
<reference evidence="6 7" key="1">
    <citation type="submission" date="2019-12" db="EMBL/GenBank/DDBJ databases">
        <title>the WGS of Blastococcus saxobsidens 67B17.</title>
        <authorList>
            <person name="Jiang Z."/>
        </authorList>
    </citation>
    <scope>NUCLEOTIDE SEQUENCE [LARGE SCALE GENOMIC DNA]</scope>
    <source>
        <strain evidence="6 7">67B17</strain>
    </source>
</reference>
<dbReference type="AlphaFoldDB" id="A0A6L9W1V7"/>
<dbReference type="EMBL" id="JAAGWG010000011">
    <property type="protein sequence ID" value="NEK85975.1"/>
    <property type="molecule type" value="Genomic_DNA"/>
</dbReference>
<evidence type="ECO:0000259" key="5">
    <source>
        <dbReference type="SMART" id="SM00382"/>
    </source>
</evidence>
<dbReference type="SUPFAM" id="SSF52540">
    <property type="entry name" value="P-loop containing nucleoside triphosphate hydrolases"/>
    <property type="match status" value="2"/>
</dbReference>
<dbReference type="InterPro" id="IPR027417">
    <property type="entry name" value="P-loop_NTPase"/>
</dbReference>
<keyword evidence="2 4" id="KW-0547">Nucleotide-binding</keyword>
<keyword evidence="1" id="KW-0677">Repeat</keyword>
<dbReference type="InterPro" id="IPR003960">
    <property type="entry name" value="ATPase_AAA_CS"/>
</dbReference>
<comment type="similarity">
    <text evidence="4">Belongs to the AAA ATPase family.</text>
</comment>
<dbReference type="InterPro" id="IPR050168">
    <property type="entry name" value="AAA_ATPase_domain"/>
</dbReference>
<evidence type="ECO:0000313" key="7">
    <source>
        <dbReference type="Proteomes" id="UP000479241"/>
    </source>
</evidence>
<sequence length="729" mass="79025">MPSPAVVDSRPIDYRIAHLCAAVLAPDVGVAVGAGEGDVVRISTERGRSVLCRVAGPVDEPGAGSVRIDRFTRQALKAYPHEQVTLERAEPAAARELALVPGLDVSQRFDPQLVPALRRVLAEQQVAVRPGMLLYVRMPEALAGVTYEVHFVAPADGDGTEGVVTGETTIWMVQNDHHHGPGDHEHDHDKSSETVLDTTFEDVGGLTAQIREIREFVELPLVFPQVYRQLGINPPRGVIFHGAPGTGKTLLARSVANEINAELFYINGPEVVGTFSGETEANLRKIFAEASLNPPSIIFVDELDAIAPARRMATSTTEARTVTQLLALLDGLKQAEGVLVIGTTNRVEAIDPALRRAGRFDREIHFPTPGTEAREQILRVQTREMPLADDALAGLPAIAERAYGFVGADIMELSREAGLNALRRASTRFVESPSMATYPDAADLVVTRDDFDAALRVVQPAAMRESLITYPRVTWADIGGLEHVKGRLRDLVEKPLRHPEVFERIGLSSNLGVLLYGPPGTGKTLLAQAIAREAGVNFLPINGPELFSQWLGESEESVRRVFDVARRAAPCIVFFDQLDAVVPKRSDLEHEGTRAPQRVVNQLLAELDGMEQRSQVLVIGATNRMTMVDPAALRPGRFGVHLEVRPPEEAGRGEILRIHLAGAALDGNLTLDRVVEHLVQRTAGMTGADLAFLVQNAKLAALDLDQAEPDPRLDLATFDAVLAETAPPG</sequence>
<dbReference type="InterPro" id="IPR041569">
    <property type="entry name" value="AAA_lid_3"/>
</dbReference>
<dbReference type="PANTHER" id="PTHR23077:SF171">
    <property type="entry name" value="NUCLEAR VALOSIN-CONTAINING PROTEIN-LIKE"/>
    <property type="match status" value="1"/>
</dbReference>
<dbReference type="PANTHER" id="PTHR23077">
    <property type="entry name" value="AAA-FAMILY ATPASE"/>
    <property type="match status" value="1"/>
</dbReference>
<dbReference type="InterPro" id="IPR003959">
    <property type="entry name" value="ATPase_AAA_core"/>
</dbReference>
<evidence type="ECO:0000256" key="3">
    <source>
        <dbReference type="ARBA" id="ARBA00022840"/>
    </source>
</evidence>
<gene>
    <name evidence="6" type="ORF">GCU60_09395</name>
</gene>
<organism evidence="6 7">
    <name type="scientific">Blastococcus saxobsidens</name>
    <dbReference type="NCBI Taxonomy" id="138336"/>
    <lineage>
        <taxon>Bacteria</taxon>
        <taxon>Bacillati</taxon>
        <taxon>Actinomycetota</taxon>
        <taxon>Actinomycetes</taxon>
        <taxon>Geodermatophilales</taxon>
        <taxon>Geodermatophilaceae</taxon>
        <taxon>Blastococcus</taxon>
    </lineage>
</organism>
<dbReference type="Pfam" id="PF17862">
    <property type="entry name" value="AAA_lid_3"/>
    <property type="match status" value="2"/>
</dbReference>
<name>A0A6L9W1V7_9ACTN</name>
<evidence type="ECO:0000313" key="6">
    <source>
        <dbReference type="EMBL" id="NEK85975.1"/>
    </source>
</evidence>
<evidence type="ECO:0000256" key="4">
    <source>
        <dbReference type="RuleBase" id="RU003651"/>
    </source>
</evidence>
<feature type="domain" description="AAA+ ATPase" evidence="5">
    <location>
        <begin position="509"/>
        <end position="648"/>
    </location>
</feature>
<dbReference type="Gene3D" id="1.10.8.60">
    <property type="match status" value="2"/>
</dbReference>
<dbReference type="SMART" id="SM00382">
    <property type="entry name" value="AAA"/>
    <property type="match status" value="2"/>
</dbReference>
<proteinExistence type="inferred from homology"/>
<evidence type="ECO:0000256" key="2">
    <source>
        <dbReference type="ARBA" id="ARBA00022741"/>
    </source>
</evidence>
<dbReference type="Proteomes" id="UP000479241">
    <property type="component" value="Unassembled WGS sequence"/>
</dbReference>
<evidence type="ECO:0000256" key="1">
    <source>
        <dbReference type="ARBA" id="ARBA00022737"/>
    </source>
</evidence>
<keyword evidence="3 4" id="KW-0067">ATP-binding</keyword>
<dbReference type="Gene3D" id="3.40.50.300">
    <property type="entry name" value="P-loop containing nucleotide triphosphate hydrolases"/>
    <property type="match status" value="2"/>
</dbReference>